<gene>
    <name evidence="1" type="ORF">BN940_10146</name>
</gene>
<accession>W8WY23</accession>
<dbReference type="Proteomes" id="UP000019805">
    <property type="component" value="Chromosome"/>
</dbReference>
<dbReference type="AlphaFoldDB" id="W8WY23"/>
<organism evidence="1 2">
    <name type="scientific">Castellaniella defragrans (strain DSM 12143 / CCUG 39792 / 65Phen)</name>
    <name type="common">Alcaligenes defragrans</name>
    <dbReference type="NCBI Taxonomy" id="1437824"/>
    <lineage>
        <taxon>Bacteria</taxon>
        <taxon>Pseudomonadati</taxon>
        <taxon>Pseudomonadota</taxon>
        <taxon>Betaproteobacteria</taxon>
        <taxon>Burkholderiales</taxon>
        <taxon>Alcaligenaceae</taxon>
        <taxon>Castellaniella</taxon>
    </lineage>
</organism>
<dbReference type="PATRIC" id="fig|1437824.5.peg.2007"/>
<dbReference type="HOGENOM" id="CLU_3267486_0_0_4"/>
<dbReference type="EMBL" id="HG916765">
    <property type="protein sequence ID" value="CDM24489.1"/>
    <property type="molecule type" value="Genomic_DNA"/>
</dbReference>
<sequence length="41" mass="4525">MAMGAGLDRKTAMKMHGEMMRAMGDILIKYADKVQEPAAKQ</sequence>
<evidence type="ECO:0000313" key="2">
    <source>
        <dbReference type="Proteomes" id="UP000019805"/>
    </source>
</evidence>
<reference evidence="1 2" key="1">
    <citation type="journal article" date="2014" name="BMC Microbiol.">
        <title>The oxygen-independent metabolism of cyclic monoterpenes in Castellaniella defragrans 65Phen.</title>
        <authorList>
            <person name="Petasch J."/>
            <person name="Disch E.M."/>
            <person name="Markert S."/>
            <person name="Becher D."/>
            <person name="Schweder T."/>
            <person name="Huttel B."/>
            <person name="Reinhardt R."/>
            <person name="Harder J."/>
        </authorList>
    </citation>
    <scope>NUCLEOTIDE SEQUENCE [LARGE SCALE GENOMIC DNA]</scope>
    <source>
        <strain evidence="1">65Phen</strain>
    </source>
</reference>
<dbReference type="KEGG" id="cdn:BN940_10146"/>
<proteinExistence type="predicted"/>
<evidence type="ECO:0000313" key="1">
    <source>
        <dbReference type="EMBL" id="CDM24489.1"/>
    </source>
</evidence>
<keyword evidence="2" id="KW-1185">Reference proteome</keyword>
<name>W8WY23_CASD6</name>
<protein>
    <submittedName>
        <fullName evidence="1">Uncharacterized protein</fullName>
    </submittedName>
</protein>